<reference evidence="1 2" key="1">
    <citation type="submission" date="2017-09" db="EMBL/GenBank/DDBJ databases">
        <authorList>
            <person name="Ehlers B."/>
            <person name="Leendertz F.H."/>
        </authorList>
    </citation>
    <scope>NUCLEOTIDE SEQUENCE [LARGE SCALE GENOMIC DNA]</scope>
    <source>
        <strain evidence="1 2">DSM 18289</strain>
    </source>
</reference>
<proteinExistence type="predicted"/>
<dbReference type="Proteomes" id="UP000219439">
    <property type="component" value="Unassembled WGS sequence"/>
</dbReference>
<gene>
    <name evidence="1" type="ORF">SAMN06265368_4820</name>
</gene>
<organism evidence="1 2">
    <name type="scientific">Cohaesibacter gelatinilyticus</name>
    <dbReference type="NCBI Taxonomy" id="372072"/>
    <lineage>
        <taxon>Bacteria</taxon>
        <taxon>Pseudomonadati</taxon>
        <taxon>Pseudomonadota</taxon>
        <taxon>Alphaproteobacteria</taxon>
        <taxon>Hyphomicrobiales</taxon>
        <taxon>Cohaesibacteraceae</taxon>
    </lineage>
</organism>
<dbReference type="RefSeq" id="WP_141401329.1">
    <property type="nucleotide sequence ID" value="NZ_OBEL01000011.1"/>
</dbReference>
<protein>
    <submittedName>
        <fullName evidence="1">Uncharacterized protein</fullName>
    </submittedName>
</protein>
<evidence type="ECO:0000313" key="1">
    <source>
        <dbReference type="EMBL" id="SNZ21695.1"/>
    </source>
</evidence>
<sequence length="89" mass="9872">MKENSHPKHVLRALERLKNGNTLRRSYSTSEEAQIRGGGYLYSLYPGDRKFPTVSGRYIVEHGLVESNKDGLFGDTPQTFSLPSASAGE</sequence>
<accession>A0A285PIZ8</accession>
<evidence type="ECO:0000313" key="2">
    <source>
        <dbReference type="Proteomes" id="UP000219439"/>
    </source>
</evidence>
<dbReference type="AlphaFoldDB" id="A0A285PIZ8"/>
<keyword evidence="2" id="KW-1185">Reference proteome</keyword>
<dbReference type="OrthoDB" id="8455562at2"/>
<name>A0A285PIZ8_9HYPH</name>
<dbReference type="EMBL" id="OBEL01000011">
    <property type="protein sequence ID" value="SNZ21695.1"/>
    <property type="molecule type" value="Genomic_DNA"/>
</dbReference>